<dbReference type="Gene3D" id="1.20.120.550">
    <property type="entry name" value="Membrane associated eicosanoid/glutathione metabolism-like domain"/>
    <property type="match status" value="1"/>
</dbReference>
<dbReference type="RefSeq" id="WP_265617079.1">
    <property type="nucleotide sequence ID" value="NZ_JAPFRD010000009.1"/>
</dbReference>
<keyword evidence="3 5" id="KW-1133">Transmembrane helix</keyword>
<dbReference type="PANTHER" id="PTHR35814:SF1">
    <property type="entry name" value="GLUTATHIONE S-TRANSFERASE-RELATED"/>
    <property type="match status" value="1"/>
</dbReference>
<evidence type="ECO:0000256" key="4">
    <source>
        <dbReference type="ARBA" id="ARBA00023136"/>
    </source>
</evidence>
<protein>
    <submittedName>
        <fullName evidence="6">MAPEG family protein</fullName>
    </submittedName>
</protein>
<evidence type="ECO:0000256" key="3">
    <source>
        <dbReference type="ARBA" id="ARBA00022989"/>
    </source>
</evidence>
<dbReference type="EMBL" id="JAPFRD010000009">
    <property type="protein sequence ID" value="MCW8108365.1"/>
    <property type="molecule type" value="Genomic_DNA"/>
</dbReference>
<organism evidence="6 7">
    <name type="scientific">Alteromonas aquimaris</name>
    <dbReference type="NCBI Taxonomy" id="2998417"/>
    <lineage>
        <taxon>Bacteria</taxon>
        <taxon>Pseudomonadati</taxon>
        <taxon>Pseudomonadota</taxon>
        <taxon>Gammaproteobacteria</taxon>
        <taxon>Alteromonadales</taxon>
        <taxon>Alteromonadaceae</taxon>
        <taxon>Alteromonas/Salinimonas group</taxon>
        <taxon>Alteromonas</taxon>
    </lineage>
</organism>
<dbReference type="InterPro" id="IPR023352">
    <property type="entry name" value="MAPEG-like_dom_sf"/>
</dbReference>
<dbReference type="Pfam" id="PF01124">
    <property type="entry name" value="MAPEG"/>
    <property type="match status" value="1"/>
</dbReference>
<evidence type="ECO:0000256" key="2">
    <source>
        <dbReference type="ARBA" id="ARBA00022692"/>
    </source>
</evidence>
<keyword evidence="7" id="KW-1185">Reference proteome</keyword>
<dbReference type="PANTHER" id="PTHR35814">
    <property type="match status" value="1"/>
</dbReference>
<evidence type="ECO:0000313" key="7">
    <source>
        <dbReference type="Proteomes" id="UP001142810"/>
    </source>
</evidence>
<sequence>MSLPITAFYASLLGLCYLYLSLAVIAIRRKAQIGIGDGGNHDLMRISRVHANFNEYVPITLIMLACLESISHWDGVMHLGANALLFGRVLHAYGLRHHDGASWQRFVGMIMTFLSMLILAATNLFELHFLVV</sequence>
<reference evidence="6" key="1">
    <citation type="submission" date="2022-11" db="EMBL/GenBank/DDBJ databases">
        <title>Alteromonas sp. nov., isolated from sea water of the Qingdao.</title>
        <authorList>
            <person name="Wang Q."/>
        </authorList>
    </citation>
    <scope>NUCLEOTIDE SEQUENCE</scope>
    <source>
        <strain evidence="6">ASW11-7</strain>
    </source>
</reference>
<keyword evidence="2 5" id="KW-0812">Transmembrane</keyword>
<name>A0ABT3P6I8_9ALTE</name>
<comment type="subcellular location">
    <subcellularLocation>
        <location evidence="1">Membrane</location>
    </subcellularLocation>
</comment>
<dbReference type="InterPro" id="IPR001129">
    <property type="entry name" value="Membr-assoc_MAPEG"/>
</dbReference>
<keyword evidence="4 5" id="KW-0472">Membrane</keyword>
<evidence type="ECO:0000256" key="5">
    <source>
        <dbReference type="SAM" id="Phobius"/>
    </source>
</evidence>
<gene>
    <name evidence="6" type="ORF">OPS25_07645</name>
</gene>
<proteinExistence type="predicted"/>
<dbReference type="SUPFAM" id="SSF161084">
    <property type="entry name" value="MAPEG domain-like"/>
    <property type="match status" value="1"/>
</dbReference>
<evidence type="ECO:0000256" key="1">
    <source>
        <dbReference type="ARBA" id="ARBA00004370"/>
    </source>
</evidence>
<feature type="transmembrane region" description="Helical" evidence="5">
    <location>
        <begin position="106"/>
        <end position="125"/>
    </location>
</feature>
<evidence type="ECO:0000313" key="6">
    <source>
        <dbReference type="EMBL" id="MCW8108365.1"/>
    </source>
</evidence>
<accession>A0ABT3P6I8</accession>
<feature type="transmembrane region" description="Helical" evidence="5">
    <location>
        <begin position="6"/>
        <end position="27"/>
    </location>
</feature>
<dbReference type="Proteomes" id="UP001142810">
    <property type="component" value="Unassembled WGS sequence"/>
</dbReference>
<comment type="caution">
    <text evidence="6">The sequence shown here is derived from an EMBL/GenBank/DDBJ whole genome shotgun (WGS) entry which is preliminary data.</text>
</comment>